<accession>A0A8H3EC60</accession>
<gene>
    <name evidence="3" type="ORF">HETSPECPRED_003387</name>
</gene>
<proteinExistence type="predicted"/>
<dbReference type="InterPro" id="IPR039914">
    <property type="entry name" value="SRP9-like"/>
</dbReference>
<feature type="compositionally biased region" description="Pro residues" evidence="1">
    <location>
        <begin position="48"/>
        <end position="60"/>
    </location>
</feature>
<comment type="caution">
    <text evidence="3">The sequence shown here is derived from an EMBL/GenBank/DDBJ whole genome shotgun (WGS) entry which is preliminary data.</text>
</comment>
<dbReference type="Pfam" id="PF05486">
    <property type="entry name" value="SRP9-21"/>
    <property type="match status" value="1"/>
</dbReference>
<dbReference type="AlphaFoldDB" id="A0A8H3EC60"/>
<dbReference type="InterPro" id="IPR039432">
    <property type="entry name" value="SRP9_dom"/>
</dbReference>
<dbReference type="Proteomes" id="UP000664521">
    <property type="component" value="Unassembled WGS sequence"/>
</dbReference>
<name>A0A8H3EC60_9LECA</name>
<dbReference type="GO" id="GO:0006614">
    <property type="term" value="P:SRP-dependent cotranslational protein targeting to membrane"/>
    <property type="evidence" value="ECO:0007669"/>
    <property type="project" value="InterPro"/>
</dbReference>
<reference evidence="3" key="1">
    <citation type="submission" date="2021-03" db="EMBL/GenBank/DDBJ databases">
        <authorList>
            <person name="Tagirdzhanova G."/>
        </authorList>
    </citation>
    <scope>NUCLEOTIDE SEQUENCE</scope>
</reference>
<feature type="compositionally biased region" description="Gly residues" evidence="1">
    <location>
        <begin position="142"/>
        <end position="156"/>
    </location>
</feature>
<dbReference type="PANTHER" id="PTHR12834:SF12">
    <property type="entry name" value="SIGNAL RECOGNITION PARTICLE 9 KDA PROTEIN"/>
    <property type="match status" value="1"/>
</dbReference>
<sequence length="164" mass="17053">MPYLPTAQAWLEQSRLLLSARPTTTRITTKYTIKPPPARSKKSAKEPAPAPQQPSQPQPPKAFLTLKTYDPVTAICLKYNTDKAAEVGRLVAALGTCGRVMAAMPEKVEPGGEEAMAGVEVGAAAVQEEVKGVKAVTKDGKSGQGKTGGPGTGGGGGKKKRGKK</sequence>
<dbReference type="GO" id="GO:0005786">
    <property type="term" value="C:signal recognition particle, endoplasmic reticulum targeting"/>
    <property type="evidence" value="ECO:0007669"/>
    <property type="project" value="TreeGrafter"/>
</dbReference>
<evidence type="ECO:0000313" key="3">
    <source>
        <dbReference type="EMBL" id="CAF9904156.1"/>
    </source>
</evidence>
<protein>
    <recommendedName>
        <fullName evidence="2">SRP9 domain-containing protein</fullName>
    </recommendedName>
</protein>
<dbReference type="EMBL" id="CAJPDS010000002">
    <property type="protein sequence ID" value="CAF9904156.1"/>
    <property type="molecule type" value="Genomic_DNA"/>
</dbReference>
<dbReference type="PANTHER" id="PTHR12834">
    <property type="entry name" value="SIGNAL RECOGNITION PARTICLE 9 KDA PROTEIN"/>
    <property type="match status" value="1"/>
</dbReference>
<feature type="domain" description="SRP9" evidence="2">
    <location>
        <begin position="5"/>
        <end position="101"/>
    </location>
</feature>
<keyword evidence="4" id="KW-1185">Reference proteome</keyword>
<feature type="region of interest" description="Disordered" evidence="1">
    <location>
        <begin position="27"/>
        <end position="63"/>
    </location>
</feature>
<evidence type="ECO:0000313" key="4">
    <source>
        <dbReference type="Proteomes" id="UP000664521"/>
    </source>
</evidence>
<dbReference type="OrthoDB" id="5419752at2759"/>
<evidence type="ECO:0000256" key="1">
    <source>
        <dbReference type="SAM" id="MobiDB-lite"/>
    </source>
</evidence>
<evidence type="ECO:0000259" key="2">
    <source>
        <dbReference type="Pfam" id="PF05486"/>
    </source>
</evidence>
<organism evidence="3 4">
    <name type="scientific">Heterodermia speciosa</name>
    <dbReference type="NCBI Taxonomy" id="116794"/>
    <lineage>
        <taxon>Eukaryota</taxon>
        <taxon>Fungi</taxon>
        <taxon>Dikarya</taxon>
        <taxon>Ascomycota</taxon>
        <taxon>Pezizomycotina</taxon>
        <taxon>Lecanoromycetes</taxon>
        <taxon>OSLEUM clade</taxon>
        <taxon>Lecanoromycetidae</taxon>
        <taxon>Caliciales</taxon>
        <taxon>Physciaceae</taxon>
        <taxon>Heterodermia</taxon>
    </lineage>
</organism>
<feature type="region of interest" description="Disordered" evidence="1">
    <location>
        <begin position="134"/>
        <end position="164"/>
    </location>
</feature>